<feature type="domain" description="Retroviral polymerase SH3-like" evidence="2">
    <location>
        <begin position="31"/>
        <end position="90"/>
    </location>
</feature>
<reference evidence="3 4" key="1">
    <citation type="submission" date="2020-04" db="EMBL/GenBank/DDBJ databases">
        <authorList>
            <person name="Wallbank WR R."/>
            <person name="Pardo Diaz C."/>
            <person name="Kozak K."/>
            <person name="Martin S."/>
            <person name="Jiggins C."/>
            <person name="Moest M."/>
            <person name="Warren A I."/>
            <person name="Byers J.R.P. K."/>
            <person name="Montejo-Kovacevich G."/>
            <person name="Yen C E."/>
        </authorList>
    </citation>
    <scope>NUCLEOTIDE SEQUENCE [LARGE SCALE GENOMIC DNA]</scope>
</reference>
<accession>A0A8S1BDH2</accession>
<gene>
    <name evidence="3" type="ORF">APLA_LOCUS15410</name>
</gene>
<evidence type="ECO:0000259" key="2">
    <source>
        <dbReference type="Pfam" id="PF25597"/>
    </source>
</evidence>
<keyword evidence="4" id="KW-1185">Reference proteome</keyword>
<organism evidence="3 4">
    <name type="scientific">Arctia plantaginis</name>
    <name type="common">Wood tiger moth</name>
    <name type="synonym">Phalaena plantaginis</name>
    <dbReference type="NCBI Taxonomy" id="874455"/>
    <lineage>
        <taxon>Eukaryota</taxon>
        <taxon>Metazoa</taxon>
        <taxon>Ecdysozoa</taxon>
        <taxon>Arthropoda</taxon>
        <taxon>Hexapoda</taxon>
        <taxon>Insecta</taxon>
        <taxon>Pterygota</taxon>
        <taxon>Neoptera</taxon>
        <taxon>Endopterygota</taxon>
        <taxon>Lepidoptera</taxon>
        <taxon>Glossata</taxon>
        <taxon>Ditrysia</taxon>
        <taxon>Noctuoidea</taxon>
        <taxon>Erebidae</taxon>
        <taxon>Arctiinae</taxon>
        <taxon>Arctia</taxon>
    </lineage>
</organism>
<evidence type="ECO:0000313" key="4">
    <source>
        <dbReference type="Proteomes" id="UP000494106"/>
    </source>
</evidence>
<feature type="region of interest" description="Disordered" evidence="1">
    <location>
        <begin position="121"/>
        <end position="155"/>
    </location>
</feature>
<protein>
    <recommendedName>
        <fullName evidence="2">Retroviral polymerase SH3-like domain-containing protein</fullName>
    </recommendedName>
</protein>
<dbReference type="InterPro" id="IPR057670">
    <property type="entry name" value="SH3_retrovirus"/>
</dbReference>
<feature type="compositionally biased region" description="Polar residues" evidence="1">
    <location>
        <begin position="124"/>
        <end position="142"/>
    </location>
</feature>
<comment type="caution">
    <text evidence="3">The sequence shown here is derived from an EMBL/GenBank/DDBJ whole genome shotgun (WGS) entry which is preliminary data.</text>
</comment>
<name>A0A8S1BDH2_ARCPL</name>
<proteinExistence type="predicted"/>
<dbReference type="EMBL" id="CADEBC010000586">
    <property type="protein sequence ID" value="CAB3256428.1"/>
    <property type="molecule type" value="Genomic_DNA"/>
</dbReference>
<dbReference type="OrthoDB" id="2783063at2759"/>
<sequence length="247" mass="28502">MSVNSAIGNKTPFEKWVLRKPCVNHLAPFGSKAFVLKKGPRDNKFAPKTIPGMFIGYSSISKAYRVYGPSKRKSLIFRDVRVVKGNYYSNPNDNVNNFSYNENKHCDSATEMKKTQVDIDDADNSQQNNITKNVVNADSTQHCDNDQEADSDSQQYHEIPDHEDLDDENTAETEPNHYFLETDQQYNCHNGMMTLYWQQLVKSKIYLRTYKQALDSPYKEKWLEAILSEINSLKKIKTWDLVELPKG</sequence>
<dbReference type="AlphaFoldDB" id="A0A8S1BDH2"/>
<dbReference type="Pfam" id="PF25597">
    <property type="entry name" value="SH3_retrovirus"/>
    <property type="match status" value="1"/>
</dbReference>
<evidence type="ECO:0000256" key="1">
    <source>
        <dbReference type="SAM" id="MobiDB-lite"/>
    </source>
</evidence>
<dbReference type="Proteomes" id="UP000494106">
    <property type="component" value="Unassembled WGS sequence"/>
</dbReference>
<evidence type="ECO:0000313" key="3">
    <source>
        <dbReference type="EMBL" id="CAB3256428.1"/>
    </source>
</evidence>